<evidence type="ECO:0000256" key="3">
    <source>
        <dbReference type="ARBA" id="ARBA00022448"/>
    </source>
</evidence>
<comment type="subcellular location">
    <subcellularLocation>
        <location evidence="1">Nucleus envelope</location>
    </subcellularLocation>
</comment>
<dbReference type="SMART" id="SM00320">
    <property type="entry name" value="WD40"/>
    <property type="match status" value="4"/>
</dbReference>
<protein>
    <submittedName>
        <fullName evidence="8">Uncharacterized protein TCIL3000_11_14220</fullName>
    </submittedName>
</protein>
<dbReference type="InterPro" id="IPR037363">
    <property type="entry name" value="Sec13/Seh1_fam"/>
</dbReference>
<dbReference type="GO" id="GO:0031080">
    <property type="term" value="C:nuclear pore outer ring"/>
    <property type="evidence" value="ECO:0007669"/>
    <property type="project" value="TreeGrafter"/>
</dbReference>
<evidence type="ECO:0000256" key="7">
    <source>
        <dbReference type="ARBA" id="ARBA00023242"/>
    </source>
</evidence>
<evidence type="ECO:0000256" key="4">
    <source>
        <dbReference type="ARBA" id="ARBA00022574"/>
    </source>
</evidence>
<keyword evidence="3" id="KW-0813">Transport</keyword>
<sequence>MDSCKTTHTTFVHHMAMNPLGTLLASCSSDKGVNIFYRSPSEVVSGSWSPCCVLKDHVATVTRVAWCLHREHDSLLATVGADRWIYVYKINVTTRGGKVEAAAVRYSPVRGYEKDVITDVAFIPPQQHQVLLLSTASLDGWVRLYDIQPLQFLCKYTVTQEPDIGRPLEARSGGITSIAWFPSLADESMTLAVGCMNGCFYLYKFVKSQNLFERIHTNAPRRMESTIHHIVWAPPVGRCFQLLALCCRSSVRIVRLNCVSPSVETFDCEVFVWPHGSVCAAWSHAATLLYLVNDEETTEMTVLKAADLSNHQSWERVL</sequence>
<dbReference type="AlphaFoldDB" id="G0V2N5"/>
<dbReference type="PANTHER" id="PTHR11024">
    <property type="entry name" value="NUCLEAR PORE COMPLEX PROTEIN SEC13 / SEH1 FAMILY MEMBER"/>
    <property type="match status" value="1"/>
</dbReference>
<dbReference type="InterPro" id="IPR015943">
    <property type="entry name" value="WD40/YVTN_repeat-like_dom_sf"/>
</dbReference>
<dbReference type="VEuPathDB" id="TriTrypDB:TcIL3000.11.14220"/>
<keyword evidence="7" id="KW-0539">Nucleus</keyword>
<dbReference type="GO" id="GO:1904263">
    <property type="term" value="P:positive regulation of TORC1 signaling"/>
    <property type="evidence" value="ECO:0007669"/>
    <property type="project" value="TreeGrafter"/>
</dbReference>
<gene>
    <name evidence="8" type="ORF">TCIL3000_11_14220</name>
</gene>
<dbReference type="InterPro" id="IPR001680">
    <property type="entry name" value="WD40_rpt"/>
</dbReference>
<evidence type="ECO:0000256" key="2">
    <source>
        <dbReference type="ARBA" id="ARBA00010102"/>
    </source>
</evidence>
<dbReference type="Pfam" id="PF00400">
    <property type="entry name" value="WD40"/>
    <property type="match status" value="2"/>
</dbReference>
<dbReference type="PROSITE" id="PS51257">
    <property type="entry name" value="PROKAR_LIPOPROTEIN"/>
    <property type="match status" value="1"/>
</dbReference>
<keyword evidence="4" id="KW-0853">WD repeat</keyword>
<dbReference type="SUPFAM" id="SSF50978">
    <property type="entry name" value="WD40 repeat-like"/>
    <property type="match status" value="1"/>
</dbReference>
<dbReference type="GO" id="GO:0005198">
    <property type="term" value="F:structural molecule activity"/>
    <property type="evidence" value="ECO:0007669"/>
    <property type="project" value="InterPro"/>
</dbReference>
<evidence type="ECO:0000256" key="1">
    <source>
        <dbReference type="ARBA" id="ARBA00004259"/>
    </source>
</evidence>
<organism evidence="8">
    <name type="scientific">Trypanosoma congolense (strain IL3000)</name>
    <dbReference type="NCBI Taxonomy" id="1068625"/>
    <lineage>
        <taxon>Eukaryota</taxon>
        <taxon>Discoba</taxon>
        <taxon>Euglenozoa</taxon>
        <taxon>Kinetoplastea</taxon>
        <taxon>Metakinetoplastina</taxon>
        <taxon>Trypanosomatida</taxon>
        <taxon>Trypanosomatidae</taxon>
        <taxon>Trypanosoma</taxon>
        <taxon>Nannomonas</taxon>
    </lineage>
</organism>
<dbReference type="GO" id="GO:0035859">
    <property type="term" value="C:Seh1-associated complex"/>
    <property type="evidence" value="ECO:0007669"/>
    <property type="project" value="TreeGrafter"/>
</dbReference>
<dbReference type="InterPro" id="IPR036322">
    <property type="entry name" value="WD40_repeat_dom_sf"/>
</dbReference>
<reference evidence="8" key="1">
    <citation type="journal article" date="2012" name="Proc. Natl. Acad. Sci. U.S.A.">
        <title>Antigenic diversity is generated by distinct evolutionary mechanisms in African trypanosome species.</title>
        <authorList>
            <person name="Jackson A.P."/>
            <person name="Berry A."/>
            <person name="Aslett M."/>
            <person name="Allison H.C."/>
            <person name="Burton P."/>
            <person name="Vavrova-Anderson J."/>
            <person name="Brown R."/>
            <person name="Browne H."/>
            <person name="Corton N."/>
            <person name="Hauser H."/>
            <person name="Gamble J."/>
            <person name="Gilderthorp R."/>
            <person name="Marcello L."/>
            <person name="McQuillan J."/>
            <person name="Otto T.D."/>
            <person name="Quail M.A."/>
            <person name="Sanders M.J."/>
            <person name="van Tonder A."/>
            <person name="Ginger M.L."/>
            <person name="Field M.C."/>
            <person name="Barry J.D."/>
            <person name="Hertz-Fowler C."/>
            <person name="Berriman M."/>
        </authorList>
    </citation>
    <scope>NUCLEOTIDE SEQUENCE</scope>
    <source>
        <strain evidence="8">IL3000</strain>
    </source>
</reference>
<dbReference type="EMBL" id="HE575324">
    <property type="protein sequence ID" value="CCC95907.1"/>
    <property type="molecule type" value="Genomic_DNA"/>
</dbReference>
<evidence type="ECO:0000256" key="6">
    <source>
        <dbReference type="ARBA" id="ARBA00022927"/>
    </source>
</evidence>
<comment type="similarity">
    <text evidence="2">Belongs to the WD repeat SEC13 family.</text>
</comment>
<keyword evidence="6" id="KW-0653">Protein transport</keyword>
<evidence type="ECO:0000313" key="8">
    <source>
        <dbReference type="EMBL" id="CCC95907.1"/>
    </source>
</evidence>
<name>G0V2N5_TRYCI</name>
<dbReference type="GO" id="GO:0015031">
    <property type="term" value="P:protein transport"/>
    <property type="evidence" value="ECO:0007669"/>
    <property type="project" value="UniProtKB-KW"/>
</dbReference>
<keyword evidence="5" id="KW-0677">Repeat</keyword>
<evidence type="ECO:0000256" key="5">
    <source>
        <dbReference type="ARBA" id="ARBA00022737"/>
    </source>
</evidence>
<dbReference type="PANTHER" id="PTHR11024:SF3">
    <property type="entry name" value="NUCLEOPORIN SEH1"/>
    <property type="match status" value="1"/>
</dbReference>
<proteinExistence type="inferred from homology"/>
<accession>G0V2N5</accession>
<dbReference type="GO" id="GO:0034198">
    <property type="term" value="P:cellular response to amino acid starvation"/>
    <property type="evidence" value="ECO:0007669"/>
    <property type="project" value="TreeGrafter"/>
</dbReference>
<dbReference type="Gene3D" id="2.130.10.10">
    <property type="entry name" value="YVTN repeat-like/Quinoprotein amine dehydrogenase"/>
    <property type="match status" value="1"/>
</dbReference>